<keyword evidence="8 14" id="KW-0963">Cytoplasm</keyword>
<dbReference type="STRING" id="1797542.A3J59_00660"/>
<evidence type="ECO:0000256" key="16">
    <source>
        <dbReference type="RuleBase" id="RU003515"/>
    </source>
</evidence>
<comment type="catalytic activity">
    <reaction evidence="1 14 15 16">
        <text>Endonucleolytic cleavage to 5'-phosphomonoester.</text>
        <dbReference type="EC" id="3.1.26.4"/>
    </reaction>
</comment>
<dbReference type="GO" id="GO:0003723">
    <property type="term" value="F:RNA binding"/>
    <property type="evidence" value="ECO:0007669"/>
    <property type="project" value="UniProtKB-UniRule"/>
</dbReference>
<dbReference type="CDD" id="cd07182">
    <property type="entry name" value="RNase_HII_bacteria_HII_like"/>
    <property type="match status" value="1"/>
</dbReference>
<dbReference type="AlphaFoldDB" id="A0A1G1YLT1"/>
<dbReference type="GO" id="GO:0004523">
    <property type="term" value="F:RNA-DNA hybrid ribonuclease activity"/>
    <property type="evidence" value="ECO:0007669"/>
    <property type="project" value="UniProtKB-UniRule"/>
</dbReference>
<dbReference type="Pfam" id="PF01351">
    <property type="entry name" value="RNase_HII"/>
    <property type="match status" value="1"/>
</dbReference>
<feature type="binding site" evidence="14 15">
    <location>
        <position position="24"/>
    </location>
    <ligand>
        <name>a divalent metal cation</name>
        <dbReference type="ChEBI" id="CHEBI:60240"/>
    </ligand>
</feature>
<keyword evidence="9 14" id="KW-0540">Nuclease</keyword>
<comment type="similarity">
    <text evidence="5 14 16">Belongs to the RNase HII family.</text>
</comment>
<evidence type="ECO:0000259" key="17">
    <source>
        <dbReference type="PROSITE" id="PS51975"/>
    </source>
</evidence>
<dbReference type="PANTHER" id="PTHR10954">
    <property type="entry name" value="RIBONUCLEASE H2 SUBUNIT A"/>
    <property type="match status" value="1"/>
</dbReference>
<comment type="subcellular location">
    <subcellularLocation>
        <location evidence="4 14">Cytoplasm</location>
    </subcellularLocation>
</comment>
<keyword evidence="10 14" id="KW-0479">Metal-binding</keyword>
<dbReference type="InterPro" id="IPR012337">
    <property type="entry name" value="RNaseH-like_sf"/>
</dbReference>
<evidence type="ECO:0000256" key="6">
    <source>
        <dbReference type="ARBA" id="ARBA00012180"/>
    </source>
</evidence>
<evidence type="ECO:0000256" key="3">
    <source>
        <dbReference type="ARBA" id="ARBA00004065"/>
    </source>
</evidence>
<evidence type="ECO:0000256" key="10">
    <source>
        <dbReference type="ARBA" id="ARBA00022723"/>
    </source>
</evidence>
<evidence type="ECO:0000256" key="12">
    <source>
        <dbReference type="ARBA" id="ARBA00022801"/>
    </source>
</evidence>
<comment type="cofactor">
    <cofactor evidence="14 15">
        <name>Mn(2+)</name>
        <dbReference type="ChEBI" id="CHEBI:29035"/>
    </cofactor>
    <cofactor evidence="14 15">
        <name>Mg(2+)</name>
        <dbReference type="ChEBI" id="CHEBI:18420"/>
    </cofactor>
    <text evidence="14 15">Manganese or magnesium. Binds 1 divalent metal ion per monomer in the absence of substrate. May bind a second metal ion after substrate binding.</text>
</comment>
<dbReference type="NCBIfam" id="NF000595">
    <property type="entry name" value="PRK00015.1-3"/>
    <property type="match status" value="1"/>
</dbReference>
<dbReference type="InterPro" id="IPR024567">
    <property type="entry name" value="RNase_HII/HIII_dom"/>
</dbReference>
<dbReference type="InterPro" id="IPR001352">
    <property type="entry name" value="RNase_HII/HIII"/>
</dbReference>
<comment type="cofactor">
    <cofactor evidence="2">
        <name>Mg(2+)</name>
        <dbReference type="ChEBI" id="CHEBI:18420"/>
    </cofactor>
</comment>
<dbReference type="GO" id="GO:0006298">
    <property type="term" value="P:mismatch repair"/>
    <property type="evidence" value="ECO:0007669"/>
    <property type="project" value="TreeGrafter"/>
</dbReference>
<name>A0A1G1YLT1_9BACT</name>
<feature type="binding site" evidence="14 15">
    <location>
        <position position="116"/>
    </location>
    <ligand>
        <name>a divalent metal cation</name>
        <dbReference type="ChEBI" id="CHEBI:60240"/>
    </ligand>
</feature>
<evidence type="ECO:0000256" key="7">
    <source>
        <dbReference type="ARBA" id="ARBA00019179"/>
    </source>
</evidence>
<protein>
    <recommendedName>
        <fullName evidence="7 14">Ribonuclease HII</fullName>
        <shortName evidence="14">RNase HII</shortName>
        <ecNumber evidence="6 14">3.1.26.4</ecNumber>
    </recommendedName>
</protein>
<dbReference type="SUPFAM" id="SSF53098">
    <property type="entry name" value="Ribonuclease H-like"/>
    <property type="match status" value="1"/>
</dbReference>
<evidence type="ECO:0000256" key="13">
    <source>
        <dbReference type="ARBA" id="ARBA00023211"/>
    </source>
</evidence>
<evidence type="ECO:0000256" key="2">
    <source>
        <dbReference type="ARBA" id="ARBA00001946"/>
    </source>
</evidence>
<keyword evidence="12 14" id="KW-0378">Hydrolase</keyword>
<proteinExistence type="inferred from homology"/>
<dbReference type="InterPro" id="IPR022898">
    <property type="entry name" value="RNase_HII"/>
</dbReference>
<organism evidence="18 19">
    <name type="scientific">Candidatus Buchananbacteria bacterium RIFCSPHIGHO2_02_FULL_56_16</name>
    <dbReference type="NCBI Taxonomy" id="1797542"/>
    <lineage>
        <taxon>Bacteria</taxon>
        <taxon>Candidatus Buchananiibacteriota</taxon>
    </lineage>
</organism>
<dbReference type="HAMAP" id="MF_00052_B">
    <property type="entry name" value="RNase_HII_B"/>
    <property type="match status" value="1"/>
</dbReference>
<evidence type="ECO:0000256" key="4">
    <source>
        <dbReference type="ARBA" id="ARBA00004496"/>
    </source>
</evidence>
<dbReference type="InterPro" id="IPR036397">
    <property type="entry name" value="RNaseH_sf"/>
</dbReference>
<feature type="domain" description="RNase H type-2" evidence="17">
    <location>
        <begin position="18"/>
        <end position="204"/>
    </location>
</feature>
<evidence type="ECO:0000256" key="11">
    <source>
        <dbReference type="ARBA" id="ARBA00022759"/>
    </source>
</evidence>
<comment type="function">
    <text evidence="3 14 16">Endonuclease that specifically degrades the RNA of RNA-DNA hybrids.</text>
</comment>
<dbReference type="Proteomes" id="UP000177310">
    <property type="component" value="Unassembled WGS sequence"/>
</dbReference>
<feature type="binding site" evidence="14 15">
    <location>
        <position position="25"/>
    </location>
    <ligand>
        <name>a divalent metal cation</name>
        <dbReference type="ChEBI" id="CHEBI:60240"/>
    </ligand>
</feature>
<evidence type="ECO:0000256" key="14">
    <source>
        <dbReference type="HAMAP-Rule" id="MF_00052"/>
    </source>
</evidence>
<keyword evidence="13 14" id="KW-0464">Manganese</keyword>
<evidence type="ECO:0000313" key="18">
    <source>
        <dbReference type="EMBL" id="OGY52407.1"/>
    </source>
</evidence>
<comment type="caution">
    <text evidence="18">The sequence shown here is derived from an EMBL/GenBank/DDBJ whole genome shotgun (WGS) entry which is preliminary data.</text>
</comment>
<dbReference type="PROSITE" id="PS51975">
    <property type="entry name" value="RNASE_H_2"/>
    <property type="match status" value="1"/>
</dbReference>
<gene>
    <name evidence="14" type="primary">rnhB</name>
    <name evidence="18" type="ORF">A3J59_00660</name>
</gene>
<dbReference type="GO" id="GO:0030145">
    <property type="term" value="F:manganese ion binding"/>
    <property type="evidence" value="ECO:0007669"/>
    <property type="project" value="UniProtKB-UniRule"/>
</dbReference>
<dbReference type="GO" id="GO:0043137">
    <property type="term" value="P:DNA replication, removal of RNA primer"/>
    <property type="evidence" value="ECO:0007669"/>
    <property type="project" value="TreeGrafter"/>
</dbReference>
<evidence type="ECO:0000256" key="8">
    <source>
        <dbReference type="ARBA" id="ARBA00022490"/>
    </source>
</evidence>
<evidence type="ECO:0000313" key="19">
    <source>
        <dbReference type="Proteomes" id="UP000177310"/>
    </source>
</evidence>
<evidence type="ECO:0000256" key="1">
    <source>
        <dbReference type="ARBA" id="ARBA00000077"/>
    </source>
</evidence>
<reference evidence="18 19" key="1">
    <citation type="journal article" date="2016" name="Nat. Commun.">
        <title>Thousands of microbial genomes shed light on interconnected biogeochemical processes in an aquifer system.</title>
        <authorList>
            <person name="Anantharaman K."/>
            <person name="Brown C.T."/>
            <person name="Hug L.A."/>
            <person name="Sharon I."/>
            <person name="Castelle C.J."/>
            <person name="Probst A.J."/>
            <person name="Thomas B.C."/>
            <person name="Singh A."/>
            <person name="Wilkins M.J."/>
            <person name="Karaoz U."/>
            <person name="Brodie E.L."/>
            <person name="Williams K.H."/>
            <person name="Hubbard S.S."/>
            <person name="Banfield J.F."/>
        </authorList>
    </citation>
    <scope>NUCLEOTIDE SEQUENCE [LARGE SCALE GENOMIC DNA]</scope>
</reference>
<evidence type="ECO:0000256" key="15">
    <source>
        <dbReference type="PROSITE-ProRule" id="PRU01319"/>
    </source>
</evidence>
<dbReference type="Gene3D" id="3.30.420.10">
    <property type="entry name" value="Ribonuclease H-like superfamily/Ribonuclease H"/>
    <property type="match status" value="1"/>
</dbReference>
<evidence type="ECO:0000256" key="5">
    <source>
        <dbReference type="ARBA" id="ARBA00007383"/>
    </source>
</evidence>
<dbReference type="EC" id="3.1.26.4" evidence="6 14"/>
<keyword evidence="11 14" id="KW-0255">Endonuclease</keyword>
<sequence>MHLPTLRQENRLRRRGFRLIAGLDEAGRGSWAGPLVAGAVILDPAKKIPGVRDSKLLRPIQRQSLFEVITQNVLGWSVGIVSAATIDEIGLGPANRLAFEIAVANLDVPPDYLLIDALPLPTVPIPSASIVGADRSITSVAAASIVAKVYRDRLMHEFAKRYPRYGFHRHKGYGTALHHQMIRRYGICDLHRKSFRPVKHFLAA</sequence>
<dbReference type="EMBL" id="MHIL01000004">
    <property type="protein sequence ID" value="OGY52407.1"/>
    <property type="molecule type" value="Genomic_DNA"/>
</dbReference>
<dbReference type="GO" id="GO:0005737">
    <property type="term" value="C:cytoplasm"/>
    <property type="evidence" value="ECO:0007669"/>
    <property type="project" value="UniProtKB-SubCell"/>
</dbReference>
<accession>A0A1G1YLT1</accession>
<dbReference type="GO" id="GO:0032299">
    <property type="term" value="C:ribonuclease H2 complex"/>
    <property type="evidence" value="ECO:0007669"/>
    <property type="project" value="TreeGrafter"/>
</dbReference>
<dbReference type="PANTHER" id="PTHR10954:SF18">
    <property type="entry name" value="RIBONUCLEASE HII"/>
    <property type="match status" value="1"/>
</dbReference>
<evidence type="ECO:0000256" key="9">
    <source>
        <dbReference type="ARBA" id="ARBA00022722"/>
    </source>
</evidence>